<organism evidence="1 2">
    <name type="scientific">Gemella haemolysans ATCC 10379</name>
    <dbReference type="NCBI Taxonomy" id="546270"/>
    <lineage>
        <taxon>Bacteria</taxon>
        <taxon>Bacillati</taxon>
        <taxon>Bacillota</taxon>
        <taxon>Bacilli</taxon>
        <taxon>Bacillales</taxon>
        <taxon>Gemellaceae</taxon>
        <taxon>Gemella</taxon>
    </lineage>
</organism>
<dbReference type="Proteomes" id="UP000006004">
    <property type="component" value="Unassembled WGS sequence"/>
</dbReference>
<sequence>MEDFIGAVAVGKIAKDTKLGAKAAEMIQLAKNSTKARVLTNVEKWDY</sequence>
<evidence type="ECO:0000313" key="2">
    <source>
        <dbReference type="Proteomes" id="UP000006004"/>
    </source>
</evidence>
<dbReference type="EMBL" id="ACDZ02000014">
    <property type="protein sequence ID" value="EER67717.1"/>
    <property type="molecule type" value="Genomic_DNA"/>
</dbReference>
<gene>
    <name evidence="1" type="ORF">GEMHA0001_0212</name>
</gene>
<proteinExistence type="predicted"/>
<evidence type="ECO:0000313" key="1">
    <source>
        <dbReference type="EMBL" id="EER67717.1"/>
    </source>
</evidence>
<reference evidence="1" key="2">
    <citation type="submission" date="2009-06" db="EMBL/GenBank/DDBJ databases">
        <authorList>
            <person name="Sebastian Y."/>
            <person name="Madupu R."/>
            <person name="Durkin A.S."/>
            <person name="Torralba M."/>
            <person name="Methe B."/>
            <person name="Sutton G.G."/>
            <person name="Strausberg R.L."/>
            <person name="Nelson K.E."/>
        </authorList>
    </citation>
    <scope>NUCLEOTIDE SEQUENCE [LARGE SCALE GENOMIC DNA]</scope>
    <source>
        <strain evidence="1">ATCC 10379</strain>
    </source>
</reference>
<comment type="caution">
    <text evidence="1">The sequence shown here is derived from an EMBL/GenBank/DDBJ whole genome shotgun (WGS) entry which is preliminary data.</text>
</comment>
<dbReference type="AlphaFoldDB" id="C5NXN1"/>
<reference evidence="1" key="1">
    <citation type="submission" date="2009-01" db="EMBL/GenBank/DDBJ databases">
        <authorList>
            <person name="Fulton L."/>
            <person name="Clifton S."/>
            <person name="Chinwalla A.T."/>
            <person name="Mitreva M."/>
            <person name="Sodergren E."/>
            <person name="Weinstock G."/>
            <person name="Clifton S."/>
            <person name="Dooling D.J."/>
            <person name="Fulton B."/>
            <person name="Minx P."/>
            <person name="Pepin K.H."/>
            <person name="Johnson M."/>
            <person name="Bhonagiri V."/>
            <person name="Nash W.E."/>
            <person name="Mardis E.R."/>
            <person name="Wilson R.K."/>
        </authorList>
    </citation>
    <scope>NUCLEOTIDE SEQUENCE [LARGE SCALE GENOMIC DNA]</scope>
    <source>
        <strain evidence="1">ATCC 10379</strain>
    </source>
</reference>
<accession>C5NXN1</accession>
<keyword evidence="2" id="KW-1185">Reference proteome</keyword>
<protein>
    <submittedName>
        <fullName evidence="1">Uncharacterized protein</fullName>
    </submittedName>
</protein>
<name>C5NXN1_9BACL</name>